<dbReference type="PANTHER" id="PTHR33098">
    <property type="entry name" value="COTTON FIBER (DUF761)"/>
    <property type="match status" value="1"/>
</dbReference>
<dbReference type="eggNOG" id="ENOG502SMXN">
    <property type="taxonomic scope" value="Eukaryota"/>
</dbReference>
<organism evidence="4 5">
    <name type="scientific">Amborella trichopoda</name>
    <dbReference type="NCBI Taxonomy" id="13333"/>
    <lineage>
        <taxon>Eukaryota</taxon>
        <taxon>Viridiplantae</taxon>
        <taxon>Streptophyta</taxon>
        <taxon>Embryophyta</taxon>
        <taxon>Tracheophyta</taxon>
        <taxon>Spermatophyta</taxon>
        <taxon>Magnoliopsida</taxon>
        <taxon>Amborellales</taxon>
        <taxon>Amborellaceae</taxon>
        <taxon>Amborella</taxon>
    </lineage>
</organism>
<evidence type="ECO:0000256" key="1">
    <source>
        <dbReference type="SAM" id="MobiDB-lite"/>
    </source>
</evidence>
<feature type="compositionally biased region" description="Basic and acidic residues" evidence="1">
    <location>
        <begin position="293"/>
        <end position="306"/>
    </location>
</feature>
<feature type="region of interest" description="Disordered" evidence="1">
    <location>
        <begin position="251"/>
        <end position="306"/>
    </location>
</feature>
<dbReference type="AlphaFoldDB" id="W1PHB3"/>
<keyword evidence="5" id="KW-1185">Reference proteome</keyword>
<dbReference type="PANTHER" id="PTHR33098:SF75">
    <property type="entry name" value="DUF4408 DOMAIN PROTEIN"/>
    <property type="match status" value="1"/>
</dbReference>
<dbReference type="KEGG" id="atr:18437526"/>
<keyword evidence="2" id="KW-1133">Transmembrane helix</keyword>
<proteinExistence type="predicted"/>
<dbReference type="Pfam" id="PF14364">
    <property type="entry name" value="DUF4408"/>
    <property type="match status" value="1"/>
</dbReference>
<dbReference type="HOGENOM" id="CLU_053958_0_0_1"/>
<name>W1PHB3_AMBTC</name>
<gene>
    <name evidence="4" type="ORF">AMTR_s00029p00032490</name>
</gene>
<reference evidence="5" key="1">
    <citation type="journal article" date="2013" name="Science">
        <title>The Amborella genome and the evolution of flowering plants.</title>
        <authorList>
            <consortium name="Amborella Genome Project"/>
        </authorList>
    </citation>
    <scope>NUCLEOTIDE SEQUENCE [LARGE SCALE GENOMIC DNA]</scope>
</reference>
<keyword evidence="2" id="KW-0812">Transmembrane</keyword>
<protein>
    <recommendedName>
        <fullName evidence="3">DUF4408 domain-containing protein</fullName>
    </recommendedName>
</protein>
<dbReference type="InterPro" id="IPR008480">
    <property type="entry name" value="DUF761_pln"/>
</dbReference>
<accession>W1PHB3</accession>
<dbReference type="Gramene" id="ERN09382">
    <property type="protein sequence ID" value="ERN09382"/>
    <property type="gene ID" value="AMTR_s00029p00032490"/>
</dbReference>
<sequence length="345" mass="39802">MNIKSVQNKLRTWIWALKLIFLCIGFISTLLLLKLSLPNLSSFLQTSIPGLWLCFRACLSPPYLYIIVNCIIITIAASSSFQKNRSESKEVAEEMVSDQHKPSDTEYKEEPEVINNGDVPLSYKEEPEPVTLGIGFDQKVSENEEPELIGNGHSLRNFIEEPDLDFNGEYLLNYNEEPDTTTHGDNAPIPESSILAENNWKLSLSGRFLYGKTVKMEPPRSFGVTKPKPKYETLESTWRAIMERKSKPLNRHLKKSDTWDTGPRLQRAEQGLVPEPELELEPEPRQASRRQIKKSETFVKREKSMSQEELNRRAEAFIKKVNDDIRLQRQESYQHYVEMVNRGSR</sequence>
<dbReference type="EMBL" id="KI392980">
    <property type="protein sequence ID" value="ERN09382.1"/>
    <property type="molecule type" value="Genomic_DNA"/>
</dbReference>
<feature type="transmembrane region" description="Helical" evidence="2">
    <location>
        <begin position="12"/>
        <end position="33"/>
    </location>
</feature>
<evidence type="ECO:0000256" key="2">
    <source>
        <dbReference type="SAM" id="Phobius"/>
    </source>
</evidence>
<keyword evidence="2" id="KW-0472">Membrane</keyword>
<feature type="region of interest" description="Disordered" evidence="1">
    <location>
        <begin position="89"/>
        <end position="110"/>
    </location>
</feature>
<evidence type="ECO:0000313" key="4">
    <source>
        <dbReference type="EMBL" id="ERN09382.1"/>
    </source>
</evidence>
<feature type="transmembrane region" description="Helical" evidence="2">
    <location>
        <begin position="63"/>
        <end position="81"/>
    </location>
</feature>
<dbReference type="OrthoDB" id="1933168at2759"/>
<dbReference type="Proteomes" id="UP000017836">
    <property type="component" value="Unassembled WGS sequence"/>
</dbReference>
<dbReference type="InterPro" id="IPR025520">
    <property type="entry name" value="DUF4408"/>
</dbReference>
<evidence type="ECO:0000313" key="5">
    <source>
        <dbReference type="Proteomes" id="UP000017836"/>
    </source>
</evidence>
<evidence type="ECO:0000259" key="3">
    <source>
        <dbReference type="Pfam" id="PF14364"/>
    </source>
</evidence>
<feature type="domain" description="DUF4408" evidence="3">
    <location>
        <begin position="49"/>
        <end position="81"/>
    </location>
</feature>
<dbReference type="Pfam" id="PF05553">
    <property type="entry name" value="DUF761"/>
    <property type="match status" value="1"/>
</dbReference>
<dbReference type="OMA" id="TLPRVWI"/>